<organism evidence="1 2">
    <name type="scientific">Mediterraneibacter gnavus (strain ATCC 29149 / DSM 114966 / JCM 6515 / VPI C7-9)</name>
    <name type="common">Ruminococcus gnavus</name>
    <dbReference type="NCBI Taxonomy" id="411470"/>
    <lineage>
        <taxon>Bacteria</taxon>
        <taxon>Bacillati</taxon>
        <taxon>Bacillota</taxon>
        <taxon>Clostridia</taxon>
        <taxon>Lachnospirales</taxon>
        <taxon>Lachnospiraceae</taxon>
        <taxon>Mediterraneibacter</taxon>
    </lineage>
</organism>
<dbReference type="PaxDb" id="411470-RUMGNA_03201"/>
<dbReference type="EMBL" id="AAYG02000028">
    <property type="protein sequence ID" value="EDN76521.1"/>
    <property type="molecule type" value="Genomic_DNA"/>
</dbReference>
<accession>A7B6I8</accession>
<evidence type="ECO:0000313" key="1">
    <source>
        <dbReference type="EMBL" id="EDN76521.1"/>
    </source>
</evidence>
<protein>
    <submittedName>
        <fullName evidence="1">Uncharacterized protein</fullName>
    </submittedName>
</protein>
<name>A7B6I8_MEDG7</name>
<gene>
    <name evidence="1" type="ORF">RUMGNA_03201</name>
</gene>
<sequence>MKLLVCRKRKKNILTFEYSKSSKNRRNNSENSSKIRLILKRIFRFWWLII</sequence>
<reference evidence="1 2" key="1">
    <citation type="submission" date="2007-04" db="EMBL/GenBank/DDBJ databases">
        <authorList>
            <person name="Fulton L."/>
            <person name="Clifton S."/>
            <person name="Fulton B."/>
            <person name="Xu J."/>
            <person name="Minx P."/>
            <person name="Pepin K.H."/>
            <person name="Johnson M."/>
            <person name="Thiruvilangam P."/>
            <person name="Bhonagiri V."/>
            <person name="Nash W.E."/>
            <person name="Mardis E.R."/>
            <person name="Wilson R.K."/>
        </authorList>
    </citation>
    <scope>NUCLEOTIDE SEQUENCE [LARGE SCALE GENOMIC DNA]</scope>
    <source>
        <strain evidence="1 2">ATCC 29149</strain>
    </source>
</reference>
<evidence type="ECO:0000313" key="2">
    <source>
        <dbReference type="Proteomes" id="UP000004410"/>
    </source>
</evidence>
<reference evidence="1 2" key="2">
    <citation type="submission" date="2007-06" db="EMBL/GenBank/DDBJ databases">
        <title>Draft genome sequence of Ruminococcus gnavus (ATCC 29149).</title>
        <authorList>
            <person name="Sudarsanam P."/>
            <person name="Ley R."/>
            <person name="Guruge J."/>
            <person name="Turnbaugh P.J."/>
            <person name="Mahowald M."/>
            <person name="Liep D."/>
            <person name="Gordon J."/>
        </authorList>
    </citation>
    <scope>NUCLEOTIDE SEQUENCE [LARGE SCALE GENOMIC DNA]</scope>
    <source>
        <strain evidence="1 2">ATCC 29149</strain>
    </source>
</reference>
<dbReference type="Proteomes" id="UP000004410">
    <property type="component" value="Unassembled WGS sequence"/>
</dbReference>
<proteinExistence type="predicted"/>
<comment type="caution">
    <text evidence="1">The sequence shown here is derived from an EMBL/GenBank/DDBJ whole genome shotgun (WGS) entry which is preliminary data.</text>
</comment>
<dbReference type="AlphaFoldDB" id="A7B6I8"/>